<dbReference type="Proteomes" id="UP000259929">
    <property type="component" value="Segment"/>
</dbReference>
<organism evidence="1 2">
    <name type="scientific">Microbacterium phage KaiHaiDragon</name>
    <dbReference type="NCBI Taxonomy" id="2992931"/>
    <lineage>
        <taxon>Viruses</taxon>
        <taxon>Duplodnaviria</taxon>
        <taxon>Heunggongvirae</taxon>
        <taxon>Uroviricota</taxon>
        <taxon>Caudoviricetes</taxon>
        <taxon>Hodgkinviridae</taxon>
        <taxon>Quhwahvirus</taxon>
        <taxon>Quhwahvirus pulchra</taxon>
        <taxon>Quhwahvirus kaihaidragon</taxon>
    </lineage>
</organism>
<accession>A0A345MI23</accession>
<dbReference type="KEGG" id="vg:54997913"/>
<evidence type="ECO:0000313" key="1">
    <source>
        <dbReference type="EMBL" id="AXH70204.1"/>
    </source>
</evidence>
<gene>
    <name evidence="1" type="primary">15</name>
    <name evidence="1" type="ORF">SEA_KAIHAIDRAGON_15</name>
</gene>
<dbReference type="RefSeq" id="YP_009807037.1">
    <property type="nucleotide sequence ID" value="NC_048020.1"/>
</dbReference>
<dbReference type="EMBL" id="MH590600">
    <property type="protein sequence ID" value="AXH70204.1"/>
    <property type="molecule type" value="Genomic_DNA"/>
</dbReference>
<keyword evidence="2" id="KW-1185">Reference proteome</keyword>
<proteinExistence type="predicted"/>
<sequence length="42" mass="5086">MIEVWCEGCGEWWPLSSVHGWQFPRRGSHRYPRRVRSQHPHG</sequence>
<protein>
    <submittedName>
        <fullName evidence="1">Uncharacterized protein</fullName>
    </submittedName>
</protein>
<reference evidence="1 2" key="1">
    <citation type="submission" date="2018-07" db="EMBL/GenBank/DDBJ databases">
        <authorList>
            <person name="Tran S."/>
            <person name="Abrahams R."/>
            <person name="Bazan D.C."/>
            <person name="Beglau B.C."/>
            <person name="Blaylock E.C."/>
            <person name="Choi J.D."/>
            <person name="Grewal S.K."/>
            <person name="Hernandez E.V."/>
            <person name="Kim D.J."/>
            <person name="Kim K."/>
            <person name="Lee Y."/>
            <person name="Linde M.K."/>
            <person name="Lopez M.B."/>
            <person name="Miller G.E."/>
            <person name="Pangalila E."/>
            <person name="Parker M.A."/>
            <person name="Specht R.C."/>
            <person name="Teng M.C."/>
            <person name="Toledo B."/>
            <person name="Yu H."/>
            <person name="Kalaj N."/>
            <person name="McKinney A.L."/>
            <person name="Muthiah A.S."/>
            <person name="Dean N.S."/>
            <person name="Diaz A."/>
            <person name="Garlena R.A."/>
            <person name="Russell D.A."/>
            <person name="Pope W.H."/>
            <person name="Jacobs-Sera D."/>
            <person name="Hatfull G.F."/>
        </authorList>
    </citation>
    <scope>NUCLEOTIDE SEQUENCE [LARGE SCALE GENOMIC DNA]</scope>
</reference>
<evidence type="ECO:0000313" key="2">
    <source>
        <dbReference type="Proteomes" id="UP000259929"/>
    </source>
</evidence>
<name>A0A345MI23_9CAUD</name>
<dbReference type="GeneID" id="54997913"/>